<dbReference type="InterPro" id="IPR006461">
    <property type="entry name" value="PLAC_motif_containing"/>
</dbReference>
<gene>
    <name evidence="2" type="ORF">BSAL_84160</name>
</gene>
<evidence type="ECO:0000256" key="1">
    <source>
        <dbReference type="SAM" id="MobiDB-lite"/>
    </source>
</evidence>
<feature type="region of interest" description="Disordered" evidence="1">
    <location>
        <begin position="167"/>
        <end position="189"/>
    </location>
</feature>
<dbReference type="OrthoDB" id="1045822at2759"/>
<dbReference type="Pfam" id="PF04749">
    <property type="entry name" value="PLAC8"/>
    <property type="match status" value="1"/>
</dbReference>
<protein>
    <submittedName>
        <fullName evidence="2">Ama1 protein, putative</fullName>
    </submittedName>
</protein>
<dbReference type="Proteomes" id="UP000051952">
    <property type="component" value="Unassembled WGS sequence"/>
</dbReference>
<evidence type="ECO:0000313" key="2">
    <source>
        <dbReference type="EMBL" id="CUG73281.1"/>
    </source>
</evidence>
<accession>A0A0S4J017</accession>
<dbReference type="EMBL" id="CYKH01000962">
    <property type="protein sequence ID" value="CUG73281.1"/>
    <property type="molecule type" value="Genomic_DNA"/>
</dbReference>
<dbReference type="VEuPathDB" id="TriTrypDB:BSAL_84160"/>
<feature type="compositionally biased region" description="Polar residues" evidence="1">
    <location>
        <begin position="170"/>
        <end position="189"/>
    </location>
</feature>
<name>A0A0S4J017_BODSA</name>
<organism evidence="2 3">
    <name type="scientific">Bodo saltans</name>
    <name type="common">Flagellated protozoan</name>
    <dbReference type="NCBI Taxonomy" id="75058"/>
    <lineage>
        <taxon>Eukaryota</taxon>
        <taxon>Discoba</taxon>
        <taxon>Euglenozoa</taxon>
        <taxon>Kinetoplastea</taxon>
        <taxon>Metakinetoplastina</taxon>
        <taxon>Eubodonida</taxon>
        <taxon>Bodonidae</taxon>
        <taxon>Bodo</taxon>
    </lineage>
</organism>
<reference evidence="3" key="1">
    <citation type="submission" date="2015-09" db="EMBL/GenBank/DDBJ databases">
        <authorList>
            <consortium name="Pathogen Informatics"/>
        </authorList>
    </citation>
    <scope>NUCLEOTIDE SEQUENCE [LARGE SCALE GENOMIC DNA]</scope>
    <source>
        <strain evidence="3">Lake Konstanz</strain>
    </source>
</reference>
<proteinExistence type="predicted"/>
<dbReference type="AlphaFoldDB" id="A0A0S4J017"/>
<keyword evidence="3" id="KW-1185">Reference proteome</keyword>
<evidence type="ECO:0000313" key="3">
    <source>
        <dbReference type="Proteomes" id="UP000051952"/>
    </source>
</evidence>
<sequence>MGTAPSKDAFTSTTYQTGLFECCGGPEEAGGDCMGDESSLPSCLEGWCCPWYQTVIQLNSTAIEPRTDLISSRTVKVTLIDLMTCGCFLRCLQARARTQLNKRYGITREPRIDSCCIGFWCVCCSVAQVHREMCCRHEFPGGSCIMGNTSYYKDGFMLPTPSVAHGVPLSPSSADSPRQNWRNPPLRSQQYVTPTPAGEMFVLNELYLATYHLLLLRQQNEVVLCTHETQMLPWLQMYYLKGQTVQGLQHRQEAGQPLSPQDLHDLQLTIEQLAVIEQHVALESQPQPAIVQQPYPYRLPTAEYVVPPFESQPLTPHQNPPGWISQRLKSQNALNASSTSSASSLNSVTRGSLSRNSSLFGGGNSLPAAPLPQVTPHPNQVELI</sequence>